<keyword evidence="13" id="KW-1185">Reference proteome</keyword>
<feature type="domain" description="Tk-SP N-propeptide" evidence="11">
    <location>
        <begin position="52"/>
        <end position="120"/>
    </location>
</feature>
<dbReference type="InterPro" id="IPR041326">
    <property type="entry name" value="Tk-SP_N-pro"/>
</dbReference>
<evidence type="ECO:0000256" key="8">
    <source>
        <dbReference type="SAM" id="SignalP"/>
    </source>
</evidence>
<dbReference type="PANTHER" id="PTHR43806">
    <property type="entry name" value="PEPTIDASE S8"/>
    <property type="match status" value="1"/>
</dbReference>
<evidence type="ECO:0000256" key="5">
    <source>
        <dbReference type="PIRSR" id="PIRSR615500-1"/>
    </source>
</evidence>
<sequence>MKVGKAVVTWCMTAAMIAAPVLGYAEGVKHQNQSKPEPAGTLQKQIPEIQNKNGNKFFDNLEQKLDQAKNDEKLPVIIQFDTSKVNSNAANALQKRIGKFDVKYKYEIIDGVAATLTKKQIQQLENIPFVKVVEYDSEVQATMDTSDDWFGTSQARADFDVEGDLDGNPNSYSKDDVVVAVIDTGIDASHVDLNNGKVIGWKDYVRGQSTPYDDNGHGTHVSGIIAGEGDGNSRYEGVAPGAALVGIKVLDRNGSGSMSDVTAGIEWAVQNKDTYGIEVLNLSLGTSASSDGTDSTSQAINYAVDQGLVAVVAAGNSGPDTYTVGSPGAAEKAITVGAGADLGEGGYFLANFSSRGYTADNRIKPDIVAAGYNIMAPEANSTNGYVEYSGTSMATPFTAGAIALMLDNNSSLNPSQVEDHLFGTALDWGPSGKDIDYGHGFLDGYAAVASAGGDSGTNIERPDHFYGSESLPGSGYSDVFNLSVDDTSYPVAITMIMPDWTSSWFYTDPDFDIYVYDPNGNQVAQSEGTQRQETISFTPTQTGTYQIEVYSYRGDGNYFFDVSAGGQGLSLAQDDR</sequence>
<dbReference type="PROSITE" id="PS51892">
    <property type="entry name" value="SUBTILASE"/>
    <property type="match status" value="1"/>
</dbReference>
<dbReference type="Pfam" id="PF00082">
    <property type="entry name" value="Peptidase_S8"/>
    <property type="match status" value="1"/>
</dbReference>
<dbReference type="InterPro" id="IPR007280">
    <property type="entry name" value="Peptidase_C_arc/bac"/>
</dbReference>
<dbReference type="CDD" id="cd07487">
    <property type="entry name" value="Peptidases_S8_1"/>
    <property type="match status" value="1"/>
</dbReference>
<evidence type="ECO:0000259" key="11">
    <source>
        <dbReference type="Pfam" id="PF18237"/>
    </source>
</evidence>
<evidence type="ECO:0000259" key="9">
    <source>
        <dbReference type="Pfam" id="PF00082"/>
    </source>
</evidence>
<accession>A0A4R3NCZ8</accession>
<dbReference type="RefSeq" id="WP_132370689.1">
    <property type="nucleotide sequence ID" value="NZ_SMAN01000002.1"/>
</dbReference>
<dbReference type="GO" id="GO:0004252">
    <property type="term" value="F:serine-type endopeptidase activity"/>
    <property type="evidence" value="ECO:0007669"/>
    <property type="project" value="UniProtKB-UniRule"/>
</dbReference>
<feature type="active site" description="Charge relay system" evidence="5 6">
    <location>
        <position position="183"/>
    </location>
</feature>
<dbReference type="PANTHER" id="PTHR43806:SF65">
    <property type="entry name" value="SERINE PROTEASE APRX"/>
    <property type="match status" value="1"/>
</dbReference>
<name>A0A4R3NCZ8_9BACI</name>
<comment type="caution">
    <text evidence="12">The sequence shown here is derived from an EMBL/GenBank/DDBJ whole genome shotgun (WGS) entry which is preliminary data.</text>
</comment>
<evidence type="ECO:0000256" key="3">
    <source>
        <dbReference type="ARBA" id="ARBA00022801"/>
    </source>
</evidence>
<reference evidence="12 13" key="1">
    <citation type="submission" date="2019-03" db="EMBL/GenBank/DDBJ databases">
        <title>Genomic Encyclopedia of Type Strains, Phase IV (KMG-IV): sequencing the most valuable type-strain genomes for metagenomic binning, comparative biology and taxonomic classification.</title>
        <authorList>
            <person name="Goeker M."/>
        </authorList>
    </citation>
    <scope>NUCLEOTIDE SEQUENCE [LARGE SCALE GENOMIC DNA]</scope>
    <source>
        <strain evidence="12 13">DSM 25894</strain>
    </source>
</reference>
<evidence type="ECO:0000256" key="7">
    <source>
        <dbReference type="RuleBase" id="RU003355"/>
    </source>
</evidence>
<gene>
    <name evidence="12" type="ORF">EDD68_10221</name>
</gene>
<keyword evidence="4 6" id="KW-0720">Serine protease</keyword>
<dbReference type="InterPro" id="IPR022398">
    <property type="entry name" value="Peptidase_S8_His-AS"/>
</dbReference>
<dbReference type="AlphaFoldDB" id="A0A4R3NCZ8"/>
<keyword evidence="3 6" id="KW-0378">Hydrolase</keyword>
<dbReference type="GO" id="GO:0006508">
    <property type="term" value="P:proteolysis"/>
    <property type="evidence" value="ECO:0007669"/>
    <property type="project" value="UniProtKB-KW"/>
</dbReference>
<dbReference type="InterPro" id="IPR050131">
    <property type="entry name" value="Peptidase_S8_subtilisin-like"/>
</dbReference>
<dbReference type="PRINTS" id="PR00723">
    <property type="entry name" value="SUBTILISIN"/>
</dbReference>
<dbReference type="PROSITE" id="PS00137">
    <property type="entry name" value="SUBTILASE_HIS"/>
    <property type="match status" value="1"/>
</dbReference>
<evidence type="ECO:0000256" key="2">
    <source>
        <dbReference type="ARBA" id="ARBA00022670"/>
    </source>
</evidence>
<feature type="domain" description="Peptidase S8/S53" evidence="9">
    <location>
        <begin position="175"/>
        <end position="440"/>
    </location>
</feature>
<dbReference type="Pfam" id="PF18237">
    <property type="entry name" value="Tk-SP_N-pro"/>
    <property type="match status" value="1"/>
</dbReference>
<dbReference type="Proteomes" id="UP000294650">
    <property type="component" value="Unassembled WGS sequence"/>
</dbReference>
<feature type="active site" description="Charge relay system" evidence="5 6">
    <location>
        <position position="217"/>
    </location>
</feature>
<dbReference type="InterPro" id="IPR023827">
    <property type="entry name" value="Peptidase_S8_Asp-AS"/>
</dbReference>
<feature type="domain" description="Peptidase C-terminal archaeal/bacterial" evidence="10">
    <location>
        <begin position="477"/>
        <end position="551"/>
    </location>
</feature>
<protein>
    <submittedName>
        <fullName evidence="12">Serine protease AprX</fullName>
    </submittedName>
</protein>
<dbReference type="Gene3D" id="3.40.50.200">
    <property type="entry name" value="Peptidase S8/S53 domain"/>
    <property type="match status" value="1"/>
</dbReference>
<feature type="active site" description="Charge relay system" evidence="5 6">
    <location>
        <position position="392"/>
    </location>
</feature>
<evidence type="ECO:0000256" key="6">
    <source>
        <dbReference type="PROSITE-ProRule" id="PRU01240"/>
    </source>
</evidence>
<dbReference type="SUPFAM" id="SSF52743">
    <property type="entry name" value="Subtilisin-like"/>
    <property type="match status" value="1"/>
</dbReference>
<dbReference type="InterPro" id="IPR037045">
    <property type="entry name" value="S8pro/Inhibitor_I9_sf"/>
</dbReference>
<keyword evidence="2 6" id="KW-0645">Protease</keyword>
<dbReference type="InterPro" id="IPR000209">
    <property type="entry name" value="Peptidase_S8/S53_dom"/>
</dbReference>
<comment type="similarity">
    <text evidence="1 6 7">Belongs to the peptidase S8 family.</text>
</comment>
<proteinExistence type="inferred from homology"/>
<dbReference type="PROSITE" id="PS00138">
    <property type="entry name" value="SUBTILASE_SER"/>
    <property type="match status" value="1"/>
</dbReference>
<dbReference type="Gene3D" id="3.30.70.80">
    <property type="entry name" value="Peptidase S8 propeptide/proteinase inhibitor I9"/>
    <property type="match status" value="1"/>
</dbReference>
<feature type="signal peptide" evidence="8">
    <location>
        <begin position="1"/>
        <end position="23"/>
    </location>
</feature>
<dbReference type="InterPro" id="IPR015500">
    <property type="entry name" value="Peptidase_S8_subtilisin-rel"/>
</dbReference>
<dbReference type="InterPro" id="IPR036852">
    <property type="entry name" value="Peptidase_S8/S53_dom_sf"/>
</dbReference>
<evidence type="ECO:0000313" key="12">
    <source>
        <dbReference type="EMBL" id="TCT26320.1"/>
    </source>
</evidence>
<feature type="chain" id="PRO_5039583786" evidence="8">
    <location>
        <begin position="24"/>
        <end position="576"/>
    </location>
</feature>
<dbReference type="Pfam" id="PF04151">
    <property type="entry name" value="PPC"/>
    <property type="match status" value="1"/>
</dbReference>
<evidence type="ECO:0000313" key="13">
    <source>
        <dbReference type="Proteomes" id="UP000294650"/>
    </source>
</evidence>
<evidence type="ECO:0000256" key="1">
    <source>
        <dbReference type="ARBA" id="ARBA00011073"/>
    </source>
</evidence>
<evidence type="ECO:0000256" key="4">
    <source>
        <dbReference type="ARBA" id="ARBA00022825"/>
    </source>
</evidence>
<dbReference type="OrthoDB" id="9798386at2"/>
<organism evidence="12 13">
    <name type="scientific">Melghiribacillus thermohalophilus</name>
    <dbReference type="NCBI Taxonomy" id="1324956"/>
    <lineage>
        <taxon>Bacteria</taxon>
        <taxon>Bacillati</taxon>
        <taxon>Bacillota</taxon>
        <taxon>Bacilli</taxon>
        <taxon>Bacillales</taxon>
        <taxon>Bacillaceae</taxon>
        <taxon>Melghiribacillus</taxon>
    </lineage>
</organism>
<keyword evidence="8" id="KW-0732">Signal</keyword>
<dbReference type="PROSITE" id="PS00136">
    <property type="entry name" value="SUBTILASE_ASP"/>
    <property type="match status" value="1"/>
</dbReference>
<dbReference type="InterPro" id="IPR023828">
    <property type="entry name" value="Peptidase_S8_Ser-AS"/>
</dbReference>
<dbReference type="Gene3D" id="2.60.120.380">
    <property type="match status" value="1"/>
</dbReference>
<dbReference type="EMBL" id="SMAN01000002">
    <property type="protein sequence ID" value="TCT26320.1"/>
    <property type="molecule type" value="Genomic_DNA"/>
</dbReference>
<evidence type="ECO:0000259" key="10">
    <source>
        <dbReference type="Pfam" id="PF04151"/>
    </source>
</evidence>